<dbReference type="Proteomes" id="UP000195953">
    <property type="component" value="Chromosome 1"/>
</dbReference>
<name>A0A1Y6HNA9_9XANT</name>
<evidence type="ECO:0000256" key="1">
    <source>
        <dbReference type="SAM" id="MobiDB-lite"/>
    </source>
</evidence>
<evidence type="ECO:0000259" key="2">
    <source>
        <dbReference type="Pfam" id="PF01609"/>
    </source>
</evidence>
<keyword evidence="5" id="KW-1185">Reference proteome</keyword>
<dbReference type="Pfam" id="PF01609">
    <property type="entry name" value="DDE_Tnp_1"/>
    <property type="match status" value="1"/>
</dbReference>
<gene>
    <name evidence="4" type="ORF">PD5205_02751</name>
    <name evidence="3" type="ORF">PD885_01244</name>
</gene>
<organism evidence="4 6">
    <name type="scientific">Xanthomonas fragariae</name>
    <dbReference type="NCBI Taxonomy" id="48664"/>
    <lineage>
        <taxon>Bacteria</taxon>
        <taxon>Pseudomonadati</taxon>
        <taxon>Pseudomonadota</taxon>
        <taxon>Gammaproteobacteria</taxon>
        <taxon>Lysobacterales</taxon>
        <taxon>Lysobacteraceae</taxon>
        <taxon>Xanthomonas</taxon>
    </lineage>
</organism>
<evidence type="ECO:0000313" key="6">
    <source>
        <dbReference type="Proteomes" id="UP000195953"/>
    </source>
</evidence>
<dbReference type="PANTHER" id="PTHR30007:SF1">
    <property type="entry name" value="BLR1914 PROTEIN"/>
    <property type="match status" value="1"/>
</dbReference>
<dbReference type="GO" id="GO:0004803">
    <property type="term" value="F:transposase activity"/>
    <property type="evidence" value="ECO:0007669"/>
    <property type="project" value="InterPro"/>
</dbReference>
<dbReference type="Proteomes" id="UP000195877">
    <property type="component" value="Chromosome 1"/>
</dbReference>
<evidence type="ECO:0000313" key="3">
    <source>
        <dbReference type="EMBL" id="SMQ98495.1"/>
    </source>
</evidence>
<dbReference type="EMBL" id="LT853882">
    <property type="protein sequence ID" value="SMQ98495.1"/>
    <property type="molecule type" value="Genomic_DNA"/>
</dbReference>
<evidence type="ECO:0000313" key="4">
    <source>
        <dbReference type="EMBL" id="SMR04041.1"/>
    </source>
</evidence>
<dbReference type="GO" id="GO:0003677">
    <property type="term" value="F:DNA binding"/>
    <property type="evidence" value="ECO:0007669"/>
    <property type="project" value="InterPro"/>
</dbReference>
<reference evidence="4 6" key="1">
    <citation type="submission" date="2017-05" db="EMBL/GenBank/DDBJ databases">
        <authorList>
            <person name="Song R."/>
            <person name="Chenine A.L."/>
            <person name="Ruprecht R.M."/>
        </authorList>
    </citation>
    <scope>NUCLEOTIDE SEQUENCE [LARGE SCALE GENOMIC DNA]</scope>
    <source>
        <strain evidence="4">PD5205</strain>
    </source>
</reference>
<accession>A0A1Y6HNA9</accession>
<dbReference type="PANTHER" id="PTHR30007">
    <property type="entry name" value="PHP DOMAIN PROTEIN"/>
    <property type="match status" value="1"/>
</dbReference>
<feature type="domain" description="Transposase IS4-like" evidence="2">
    <location>
        <begin position="63"/>
        <end position="122"/>
    </location>
</feature>
<protein>
    <submittedName>
        <fullName evidence="4">Tis1421-transposase a</fullName>
    </submittedName>
</protein>
<dbReference type="AlphaFoldDB" id="A0A1Y6HNA9"/>
<feature type="region of interest" description="Disordered" evidence="1">
    <location>
        <begin position="49"/>
        <end position="73"/>
    </location>
</feature>
<dbReference type="InterPro" id="IPR002559">
    <property type="entry name" value="Transposase_11"/>
</dbReference>
<evidence type="ECO:0000313" key="5">
    <source>
        <dbReference type="Proteomes" id="UP000195877"/>
    </source>
</evidence>
<proteinExistence type="predicted"/>
<dbReference type="EMBL" id="LT853885">
    <property type="protein sequence ID" value="SMR04041.1"/>
    <property type="molecule type" value="Genomic_DNA"/>
</dbReference>
<reference evidence="3 5" key="2">
    <citation type="submission" date="2017-05" db="EMBL/GenBank/DDBJ databases">
        <authorList>
            <person name="Blom J."/>
        </authorList>
    </citation>
    <scope>NUCLEOTIDE SEQUENCE [LARGE SCALE GENOMIC DNA]</scope>
    <source>
        <strain evidence="3">PD885</strain>
    </source>
</reference>
<dbReference type="eggNOG" id="COG3293">
    <property type="taxonomic scope" value="Bacteria"/>
</dbReference>
<sequence length="237" mass="25001">MELGYGSGMTCWRRLRDWQAAGVWHRLHQVLLAERRRAQTLDLSRAGLDAASVASPPGGPYTGPNPTDRGKLGSKRHLIVDRNGIPLAVCVTGANRHDSVVFEELIDALPPIGGKPVVANQGACDVGQTNCTPTRLTTSTAVAPSSSSAASLRGSHARGSRATTGWAVIAGSSSAPMPGSQAWANCASALNAASISTWRCSRLLAPSSAYGFFLGFVSRSKKNYYISLVNEPQNRPS</sequence>
<dbReference type="GO" id="GO:0006313">
    <property type="term" value="P:DNA transposition"/>
    <property type="evidence" value="ECO:0007669"/>
    <property type="project" value="InterPro"/>
</dbReference>